<dbReference type="EMBL" id="AVOT02003868">
    <property type="protein sequence ID" value="MBW0474821.1"/>
    <property type="molecule type" value="Genomic_DNA"/>
</dbReference>
<dbReference type="InterPro" id="IPR056924">
    <property type="entry name" value="SH3_Tf2-1"/>
</dbReference>
<reference evidence="2" key="1">
    <citation type="submission" date="2021-03" db="EMBL/GenBank/DDBJ databases">
        <title>Draft genome sequence of rust myrtle Austropuccinia psidii MF-1, a brazilian biotype.</title>
        <authorList>
            <person name="Quecine M.C."/>
            <person name="Pachon D.M.R."/>
            <person name="Bonatelli M.L."/>
            <person name="Correr F.H."/>
            <person name="Franceschini L.M."/>
            <person name="Leite T.F."/>
            <person name="Margarido G.R.A."/>
            <person name="Almeida C.A."/>
            <person name="Ferrarezi J.A."/>
            <person name="Labate C.A."/>
        </authorList>
    </citation>
    <scope>NUCLEOTIDE SEQUENCE</scope>
    <source>
        <strain evidence="2">MF-1</strain>
    </source>
</reference>
<dbReference type="Pfam" id="PF24626">
    <property type="entry name" value="SH3_Tf2-1"/>
    <property type="match status" value="1"/>
</dbReference>
<proteinExistence type="predicted"/>
<feature type="domain" description="Tf2-1-like SH3-like" evidence="1">
    <location>
        <begin position="83"/>
        <end position="144"/>
    </location>
</feature>
<keyword evidence="3" id="KW-1185">Reference proteome</keyword>
<comment type="caution">
    <text evidence="2">The sequence shown here is derived from an EMBL/GenBank/DDBJ whole genome shotgun (WGS) entry which is preliminary data.</text>
</comment>
<organism evidence="2 3">
    <name type="scientific">Austropuccinia psidii MF-1</name>
    <dbReference type="NCBI Taxonomy" id="1389203"/>
    <lineage>
        <taxon>Eukaryota</taxon>
        <taxon>Fungi</taxon>
        <taxon>Dikarya</taxon>
        <taxon>Basidiomycota</taxon>
        <taxon>Pucciniomycotina</taxon>
        <taxon>Pucciniomycetes</taxon>
        <taxon>Pucciniales</taxon>
        <taxon>Sphaerophragmiaceae</taxon>
        <taxon>Austropuccinia</taxon>
    </lineage>
</organism>
<evidence type="ECO:0000313" key="2">
    <source>
        <dbReference type="EMBL" id="MBW0474821.1"/>
    </source>
</evidence>
<accession>A0A9Q3GP83</accession>
<evidence type="ECO:0000313" key="3">
    <source>
        <dbReference type="Proteomes" id="UP000765509"/>
    </source>
</evidence>
<sequence>MAELCFDNTKASSTGFSPFFLWQGFHLRVIALTAPYGVPAVNDWLDLLLDCQHHAKLVLSRSHEQQSLHYDRTHQPAPAFRPGDSVLLRRRFIPTARPSDKLDHRFIGPFLIDNMVGINAVRLWLPAHLSRLHPVFNVNLLRPCNIPSVNPHYDLPRFGPVLVNLFPALADWAE</sequence>
<gene>
    <name evidence="2" type="ORF">O181_014536</name>
</gene>
<protein>
    <recommendedName>
        <fullName evidence="1">Tf2-1-like SH3-like domain-containing protein</fullName>
    </recommendedName>
</protein>
<dbReference type="AlphaFoldDB" id="A0A9Q3GP83"/>
<dbReference type="OrthoDB" id="3233705at2759"/>
<name>A0A9Q3GP83_9BASI</name>
<dbReference type="Proteomes" id="UP000765509">
    <property type="component" value="Unassembled WGS sequence"/>
</dbReference>
<evidence type="ECO:0000259" key="1">
    <source>
        <dbReference type="Pfam" id="PF24626"/>
    </source>
</evidence>